<evidence type="ECO:0000256" key="3">
    <source>
        <dbReference type="ARBA" id="ARBA00022737"/>
    </source>
</evidence>
<keyword evidence="2" id="KW-0853">WD repeat</keyword>
<dbReference type="PANTHER" id="PTHR45625:SF4">
    <property type="entry name" value="PEPTIDYLPROLYL ISOMERASE DOMAIN AND WD REPEAT-CONTAINING PROTEIN 1"/>
    <property type="match status" value="1"/>
</dbReference>
<dbReference type="SUPFAM" id="SSF50891">
    <property type="entry name" value="Cyclophilin-like"/>
    <property type="match status" value="1"/>
</dbReference>
<evidence type="ECO:0000313" key="9">
    <source>
        <dbReference type="EMBL" id="KAK0319105.1"/>
    </source>
</evidence>
<evidence type="ECO:0000313" key="10">
    <source>
        <dbReference type="Proteomes" id="UP001168146"/>
    </source>
</evidence>
<comment type="function">
    <text evidence="6">PPIases accelerate the folding of proteins. It catalyzes the cis-trans isomerization of proline imidic peptide bonds in oligopeptides.</text>
</comment>
<evidence type="ECO:0000256" key="6">
    <source>
        <dbReference type="RuleBase" id="RU363019"/>
    </source>
</evidence>
<dbReference type="AlphaFoldDB" id="A0AAN6FN29"/>
<feature type="compositionally biased region" description="Low complexity" evidence="7">
    <location>
        <begin position="43"/>
        <end position="77"/>
    </location>
</feature>
<evidence type="ECO:0000256" key="7">
    <source>
        <dbReference type="SAM" id="MobiDB-lite"/>
    </source>
</evidence>
<proteinExistence type="inferred from homology"/>
<evidence type="ECO:0000256" key="2">
    <source>
        <dbReference type="ARBA" id="ARBA00022574"/>
    </source>
</evidence>
<dbReference type="Gene3D" id="2.40.100.10">
    <property type="entry name" value="Cyclophilin-like"/>
    <property type="match status" value="1"/>
</dbReference>
<dbReference type="Proteomes" id="UP001168146">
    <property type="component" value="Unassembled WGS sequence"/>
</dbReference>
<dbReference type="GO" id="GO:0003755">
    <property type="term" value="F:peptidyl-prolyl cis-trans isomerase activity"/>
    <property type="evidence" value="ECO:0007669"/>
    <property type="project" value="UniProtKB-UniRule"/>
</dbReference>
<dbReference type="PROSITE" id="PS50072">
    <property type="entry name" value="CSA_PPIASE_2"/>
    <property type="match status" value="1"/>
</dbReference>
<protein>
    <recommendedName>
        <fullName evidence="6">Peptidyl-prolyl cis-trans isomerase</fullName>
        <shortName evidence="6">PPIase</shortName>
        <ecNumber evidence="6">5.2.1.8</ecNumber>
    </recommendedName>
</protein>
<keyword evidence="4 6" id="KW-0697">Rotamase</keyword>
<dbReference type="GO" id="GO:0006457">
    <property type="term" value="P:protein folding"/>
    <property type="evidence" value="ECO:0007669"/>
    <property type="project" value="InterPro"/>
</dbReference>
<organism evidence="9 10">
    <name type="scientific">Friedmanniomyces endolithicus</name>
    <dbReference type="NCBI Taxonomy" id="329885"/>
    <lineage>
        <taxon>Eukaryota</taxon>
        <taxon>Fungi</taxon>
        <taxon>Dikarya</taxon>
        <taxon>Ascomycota</taxon>
        <taxon>Pezizomycotina</taxon>
        <taxon>Dothideomycetes</taxon>
        <taxon>Dothideomycetidae</taxon>
        <taxon>Mycosphaerellales</taxon>
        <taxon>Teratosphaeriaceae</taxon>
        <taxon>Friedmanniomyces</taxon>
    </lineage>
</organism>
<reference evidence="9" key="1">
    <citation type="submission" date="2021-12" db="EMBL/GenBank/DDBJ databases">
        <title>Black yeast isolated from Biological Soil Crust.</title>
        <authorList>
            <person name="Kurbessoian T."/>
        </authorList>
    </citation>
    <scope>NUCLEOTIDE SEQUENCE</scope>
    <source>
        <strain evidence="9">CCFEE 5208</strain>
    </source>
</reference>
<sequence length="236" mass="25449">MNKLKKMFKGGDDDSADQTSSYSSSTPTQRAPAAVPAQQYSTQQPPMQQSSMQQPPMQQSSMQQSSMQQSSMQQPSMGGEIPDGVILHTTLGDITIALYKDQTPRTCKNFAELARTGQYDNVIFHRIIPGFMIQGGDPTGTGRGGASIYGAKFEDEFVPSLRHEDKGTMSMANSGPGTNGSQFFITLGPTPHLNGKHTVFGHVAQGMDVVDKLGSVRTGAGDRPMQEVRIESCDVI</sequence>
<dbReference type="InterPro" id="IPR002130">
    <property type="entry name" value="Cyclophilin-type_PPIase_dom"/>
</dbReference>
<keyword evidence="5 6" id="KW-0413">Isomerase</keyword>
<accession>A0AAN6FN29</accession>
<comment type="catalytic activity">
    <reaction evidence="1 6">
        <text>[protein]-peptidylproline (omega=180) = [protein]-peptidylproline (omega=0)</text>
        <dbReference type="Rhea" id="RHEA:16237"/>
        <dbReference type="Rhea" id="RHEA-COMP:10747"/>
        <dbReference type="Rhea" id="RHEA-COMP:10748"/>
        <dbReference type="ChEBI" id="CHEBI:83833"/>
        <dbReference type="ChEBI" id="CHEBI:83834"/>
        <dbReference type="EC" id="5.2.1.8"/>
    </reaction>
</comment>
<dbReference type="PRINTS" id="PR00153">
    <property type="entry name" value="CSAPPISMRASE"/>
</dbReference>
<dbReference type="EC" id="5.2.1.8" evidence="6"/>
<dbReference type="InterPro" id="IPR044666">
    <property type="entry name" value="Cyclophilin_A-like"/>
</dbReference>
<dbReference type="PROSITE" id="PS00170">
    <property type="entry name" value="CSA_PPIASE_1"/>
    <property type="match status" value="1"/>
</dbReference>
<evidence type="ECO:0000256" key="1">
    <source>
        <dbReference type="ARBA" id="ARBA00000971"/>
    </source>
</evidence>
<dbReference type="FunFam" id="2.40.100.10:FF:000003">
    <property type="entry name" value="Peptidylprolyl isomerase domain and WD repeat-containing 1"/>
    <property type="match status" value="1"/>
</dbReference>
<dbReference type="Pfam" id="PF00160">
    <property type="entry name" value="Pro_isomerase"/>
    <property type="match status" value="1"/>
</dbReference>
<name>A0AAN6FN29_9PEZI</name>
<comment type="caution">
    <text evidence="9">The sequence shown here is derived from an EMBL/GenBank/DDBJ whole genome shotgun (WGS) entry which is preliminary data.</text>
</comment>
<dbReference type="GO" id="GO:0071013">
    <property type="term" value="C:catalytic step 2 spliceosome"/>
    <property type="evidence" value="ECO:0007669"/>
    <property type="project" value="TreeGrafter"/>
</dbReference>
<gene>
    <name evidence="9" type="primary">CYP1_2</name>
    <name evidence="9" type="ORF">LTR82_009869</name>
</gene>
<dbReference type="EMBL" id="JASUXU010000032">
    <property type="protein sequence ID" value="KAK0319105.1"/>
    <property type="molecule type" value="Genomic_DNA"/>
</dbReference>
<dbReference type="InterPro" id="IPR020892">
    <property type="entry name" value="Cyclophilin-type_PPIase_CS"/>
</dbReference>
<evidence type="ECO:0000259" key="8">
    <source>
        <dbReference type="PROSITE" id="PS50072"/>
    </source>
</evidence>
<keyword evidence="3" id="KW-0677">Repeat</keyword>
<dbReference type="SUPFAM" id="SSF81995">
    <property type="entry name" value="beta-sandwich domain of Sec23/24"/>
    <property type="match status" value="1"/>
</dbReference>
<comment type="similarity">
    <text evidence="6">Belongs to the cyclophilin-type PPIase family.</text>
</comment>
<evidence type="ECO:0000256" key="5">
    <source>
        <dbReference type="ARBA" id="ARBA00023235"/>
    </source>
</evidence>
<evidence type="ECO:0000256" key="4">
    <source>
        <dbReference type="ARBA" id="ARBA00023110"/>
    </source>
</evidence>
<dbReference type="InterPro" id="IPR029000">
    <property type="entry name" value="Cyclophilin-like_dom_sf"/>
</dbReference>
<feature type="domain" description="PPIase cyclophilin-type" evidence="8">
    <location>
        <begin position="81"/>
        <end position="235"/>
    </location>
</feature>
<feature type="region of interest" description="Disordered" evidence="7">
    <location>
        <begin position="1"/>
        <end position="81"/>
    </location>
</feature>
<dbReference type="PANTHER" id="PTHR45625">
    <property type="entry name" value="PEPTIDYL-PROLYL CIS-TRANS ISOMERASE-RELATED"/>
    <property type="match status" value="1"/>
</dbReference>